<dbReference type="FunFam" id="3.40.50.170:FF:000006">
    <property type="entry name" value="Trifunctional purine biosynthetic protein adenosine-3"/>
    <property type="match status" value="1"/>
</dbReference>
<comment type="catalytic activity">
    <reaction evidence="8">
        <text>N(1)-(5-phospho-beta-D-ribosyl)glycinamide + (6R)-10-formyltetrahydrofolate = N(2)-formyl-N(1)-(5-phospho-beta-D-ribosyl)glycinamide + (6S)-5,6,7,8-tetrahydrofolate + H(+)</text>
        <dbReference type="Rhea" id="RHEA:15053"/>
        <dbReference type="ChEBI" id="CHEBI:15378"/>
        <dbReference type="ChEBI" id="CHEBI:57453"/>
        <dbReference type="ChEBI" id="CHEBI:143788"/>
        <dbReference type="ChEBI" id="CHEBI:147286"/>
        <dbReference type="ChEBI" id="CHEBI:195366"/>
        <dbReference type="EC" id="2.1.2.2"/>
    </reaction>
</comment>
<dbReference type="InterPro" id="IPR004607">
    <property type="entry name" value="GART"/>
</dbReference>
<comment type="similarity">
    <text evidence="5">Belongs to the GART family.</text>
</comment>
<keyword evidence="3" id="KW-0808">Transferase</keyword>
<protein>
    <recommendedName>
        <fullName evidence="2">phosphoribosylglycinamide formyltransferase 1</fullName>
        <ecNumber evidence="2">2.1.2.2</ecNumber>
    </recommendedName>
    <alternativeName>
        <fullName evidence="7">5'-phosphoribosylglycinamide transformylase</fullName>
    </alternativeName>
    <alternativeName>
        <fullName evidence="6">GAR transformylase</fullName>
    </alternativeName>
</protein>
<dbReference type="GO" id="GO:0004644">
    <property type="term" value="F:phosphoribosylglycinamide formyltransferase activity"/>
    <property type="evidence" value="ECO:0007669"/>
    <property type="project" value="UniProtKB-EC"/>
</dbReference>
<evidence type="ECO:0000256" key="4">
    <source>
        <dbReference type="ARBA" id="ARBA00022755"/>
    </source>
</evidence>
<dbReference type="Pfam" id="PF00551">
    <property type="entry name" value="Formyl_trans_N"/>
    <property type="match status" value="1"/>
</dbReference>
<dbReference type="PANTHER" id="PTHR43369:SF2">
    <property type="entry name" value="PHOSPHORIBOSYLGLYCINAMIDE FORMYLTRANSFERASE"/>
    <property type="match status" value="1"/>
</dbReference>
<dbReference type="CDD" id="cd08645">
    <property type="entry name" value="FMT_core_GART"/>
    <property type="match status" value="1"/>
</dbReference>
<organism evidence="10 11">
    <name type="scientific">Meganyctiphanes norvegica</name>
    <name type="common">Northern krill</name>
    <name type="synonym">Thysanopoda norvegica</name>
    <dbReference type="NCBI Taxonomy" id="48144"/>
    <lineage>
        <taxon>Eukaryota</taxon>
        <taxon>Metazoa</taxon>
        <taxon>Ecdysozoa</taxon>
        <taxon>Arthropoda</taxon>
        <taxon>Crustacea</taxon>
        <taxon>Multicrustacea</taxon>
        <taxon>Malacostraca</taxon>
        <taxon>Eumalacostraca</taxon>
        <taxon>Eucarida</taxon>
        <taxon>Euphausiacea</taxon>
        <taxon>Euphausiidae</taxon>
        <taxon>Meganyctiphanes</taxon>
    </lineage>
</organism>
<evidence type="ECO:0000256" key="2">
    <source>
        <dbReference type="ARBA" id="ARBA00012254"/>
    </source>
</evidence>
<evidence type="ECO:0000256" key="8">
    <source>
        <dbReference type="ARBA" id="ARBA00047664"/>
    </source>
</evidence>
<dbReference type="InterPro" id="IPR001555">
    <property type="entry name" value="GART_AS"/>
</dbReference>
<feature type="domain" description="Formyl transferase N-terminal" evidence="9">
    <location>
        <begin position="36"/>
        <end position="215"/>
    </location>
</feature>
<name>A0AAV2S5H1_MEGNR</name>
<dbReference type="PROSITE" id="PS00373">
    <property type="entry name" value="GART"/>
    <property type="match status" value="1"/>
</dbReference>
<dbReference type="GO" id="GO:0006189">
    <property type="term" value="P:'de novo' IMP biosynthetic process"/>
    <property type="evidence" value="ECO:0007669"/>
    <property type="project" value="InterPro"/>
</dbReference>
<dbReference type="InterPro" id="IPR002376">
    <property type="entry name" value="Formyl_transf_N"/>
</dbReference>
<dbReference type="EC" id="2.1.2.2" evidence="2"/>
<keyword evidence="11" id="KW-1185">Reference proteome</keyword>
<evidence type="ECO:0000256" key="3">
    <source>
        <dbReference type="ARBA" id="ARBA00022679"/>
    </source>
</evidence>
<proteinExistence type="inferred from homology"/>
<dbReference type="PANTHER" id="PTHR43369">
    <property type="entry name" value="PHOSPHORIBOSYLGLYCINAMIDE FORMYLTRANSFERASE"/>
    <property type="match status" value="1"/>
</dbReference>
<feature type="non-terminal residue" evidence="10">
    <location>
        <position position="1"/>
    </location>
</feature>
<evidence type="ECO:0000256" key="5">
    <source>
        <dbReference type="ARBA" id="ARBA00038440"/>
    </source>
</evidence>
<dbReference type="HAMAP" id="MF_01930">
    <property type="entry name" value="PurN"/>
    <property type="match status" value="1"/>
</dbReference>
<evidence type="ECO:0000313" key="11">
    <source>
        <dbReference type="Proteomes" id="UP001497623"/>
    </source>
</evidence>
<evidence type="ECO:0000313" key="10">
    <source>
        <dbReference type="EMBL" id="CAL4160968.1"/>
    </source>
</evidence>
<dbReference type="AlphaFoldDB" id="A0AAV2S5H1"/>
<gene>
    <name evidence="10" type="ORF">MNOR_LOCUS32577</name>
</gene>
<evidence type="ECO:0000256" key="7">
    <source>
        <dbReference type="ARBA" id="ARBA00041682"/>
    </source>
</evidence>
<dbReference type="GO" id="GO:0005829">
    <property type="term" value="C:cytosol"/>
    <property type="evidence" value="ECO:0007669"/>
    <property type="project" value="TreeGrafter"/>
</dbReference>
<dbReference type="InterPro" id="IPR036477">
    <property type="entry name" value="Formyl_transf_N_sf"/>
</dbReference>
<dbReference type="Proteomes" id="UP001497623">
    <property type="component" value="Unassembled WGS sequence"/>
</dbReference>
<dbReference type="NCBIfam" id="TIGR00639">
    <property type="entry name" value="PurN"/>
    <property type="match status" value="1"/>
</dbReference>
<comment type="caution">
    <text evidence="10">The sequence shown here is derived from an EMBL/GenBank/DDBJ whole genome shotgun (WGS) entry which is preliminary data.</text>
</comment>
<dbReference type="SUPFAM" id="SSF53328">
    <property type="entry name" value="Formyltransferase"/>
    <property type="match status" value="1"/>
</dbReference>
<reference evidence="10 11" key="1">
    <citation type="submission" date="2024-05" db="EMBL/GenBank/DDBJ databases">
        <authorList>
            <person name="Wallberg A."/>
        </authorList>
    </citation>
    <scope>NUCLEOTIDE SEQUENCE [LARGE SCALE GENOMIC DNA]</scope>
</reference>
<accession>A0AAV2S5H1</accession>
<evidence type="ECO:0000259" key="9">
    <source>
        <dbReference type="Pfam" id="PF00551"/>
    </source>
</evidence>
<sequence length="234" mass="25767">GHNQIDIENLATVIENGVKQMTTTHLSKSFLPVRRRVAVLISGSGTNLQALLDHCQRGLSAAEIVLVISNVSDVQGLQRAHKAGVNTKVIPHKLYKKREEFEDAIQKELEEENVEFVCLAGFMRILTASFVKKWNGCLLNIHPSLLPAFKGMHAQKQALEAGVAITGCSVHFVNEEVDGGAIVAQEAVQVFPNDSEDLLVERIKQAEHKAYPRALEMVARGKVKLNKDGTCIRL</sequence>
<keyword evidence="4" id="KW-0658">Purine biosynthesis</keyword>
<evidence type="ECO:0000256" key="6">
    <source>
        <dbReference type="ARBA" id="ARBA00041324"/>
    </source>
</evidence>
<evidence type="ECO:0000256" key="1">
    <source>
        <dbReference type="ARBA" id="ARBA00005054"/>
    </source>
</evidence>
<dbReference type="Gene3D" id="3.40.50.170">
    <property type="entry name" value="Formyl transferase, N-terminal domain"/>
    <property type="match status" value="1"/>
</dbReference>
<dbReference type="EMBL" id="CAXKWB010044597">
    <property type="protein sequence ID" value="CAL4160968.1"/>
    <property type="molecule type" value="Genomic_DNA"/>
</dbReference>
<comment type="pathway">
    <text evidence="1">Purine metabolism; IMP biosynthesis via de novo pathway; N(2)-formyl-N(1)-(5-phospho-D-ribosyl)glycinamide from N(1)-(5-phospho-D-ribosyl)glycinamide (10-formyl THF route): step 1/1.</text>
</comment>